<accession>A0A0H3K600</accession>
<dbReference type="PROSITE" id="PS51831">
    <property type="entry name" value="HD"/>
    <property type="match status" value="1"/>
</dbReference>
<dbReference type="PROSITE" id="PS51832">
    <property type="entry name" value="HD_GYP"/>
    <property type="match status" value="1"/>
</dbReference>
<dbReference type="PANTHER" id="PTHR43155:SF2">
    <property type="entry name" value="CYCLIC DI-GMP PHOSPHODIESTERASE PA4108"/>
    <property type="match status" value="1"/>
</dbReference>
<dbReference type="Pfam" id="PF13487">
    <property type="entry name" value="HD_5"/>
    <property type="match status" value="1"/>
</dbReference>
<sequence length="405" mass="44664">MSPEELQQELQLQSMLIDRSEHALLTLKACNEALVRASGEREFLAEFCRLCVVEAGYAHAWVTLNSFNPHESLRPFASFGRLQSYVDSLQITWDDQATGQGPTGQAIKTGQIQIADWQAEQSSLAPWQEIATHYQIKTSISLPLKQGVRTLGALNIYSTQPDAFPPLEQELLAQVAQLLAYGLSSRRSLAIQDRLLDQTIQAIVQMVELRDPYTQGHENQVAQLAQAIARQLGLDENCIRGIHVAGLLHDVGKIRVPAEILSKPGCLDPIEYELIKLHPQACYDILKSIQFPWPVAEIAMQHHERLDGSGYPRQLRGKQILLAARIIAVADVIDAMISHRPYRPGLGLGVAIAEIKNNSGRLYDPRVVEACLAVLNMSDALETEPTSPPPFQTGDRLAKGGPKGG</sequence>
<dbReference type="EMBL" id="AP008231">
    <property type="protein sequence ID" value="BAD78592.1"/>
    <property type="molecule type" value="Genomic_DNA"/>
</dbReference>
<evidence type="ECO:0000259" key="2">
    <source>
        <dbReference type="PROSITE" id="PS51831"/>
    </source>
</evidence>
<feature type="domain" description="HD-GYP" evidence="3">
    <location>
        <begin position="192"/>
        <end position="387"/>
    </location>
</feature>
<dbReference type="KEGG" id="syc:syc0402_c"/>
<evidence type="ECO:0000313" key="4">
    <source>
        <dbReference type="EMBL" id="BAD78592.1"/>
    </source>
</evidence>
<dbReference type="Pfam" id="PF13185">
    <property type="entry name" value="GAF_2"/>
    <property type="match status" value="1"/>
</dbReference>
<dbReference type="SUPFAM" id="SSF55781">
    <property type="entry name" value="GAF domain-like"/>
    <property type="match status" value="1"/>
</dbReference>
<dbReference type="InterPro" id="IPR029016">
    <property type="entry name" value="GAF-like_dom_sf"/>
</dbReference>
<dbReference type="Proteomes" id="UP000001175">
    <property type="component" value="Chromosome"/>
</dbReference>
<feature type="domain" description="HD" evidence="2">
    <location>
        <begin position="214"/>
        <end position="336"/>
    </location>
</feature>
<organism evidence="4 5">
    <name type="scientific">Synechococcus sp. (strain ATCC 27144 / PCC 6301 / SAUG 1402/1)</name>
    <name type="common">Anacystis nidulans</name>
    <dbReference type="NCBI Taxonomy" id="269084"/>
    <lineage>
        <taxon>Bacteria</taxon>
        <taxon>Bacillati</taxon>
        <taxon>Cyanobacteriota</taxon>
        <taxon>Cyanophyceae</taxon>
        <taxon>Synechococcales</taxon>
        <taxon>Synechococcaceae</taxon>
        <taxon>Synechococcus</taxon>
    </lineage>
</organism>
<protein>
    <submittedName>
        <fullName evidence="4">Uncharacterized protein</fullName>
    </submittedName>
</protein>
<name>A0A0H3K600_SYNP6</name>
<dbReference type="SUPFAM" id="SSF109604">
    <property type="entry name" value="HD-domain/PDEase-like"/>
    <property type="match status" value="1"/>
</dbReference>
<dbReference type="CDD" id="cd00077">
    <property type="entry name" value="HDc"/>
    <property type="match status" value="1"/>
</dbReference>
<reference evidence="4 5" key="1">
    <citation type="journal article" date="2007" name="Photosyn. Res.">
        <title>Complete nucleotide sequence of the freshwater unicellular cyanobacterium Synechococcus elongatus PCC 6301 chromosome: gene content and organization.</title>
        <authorList>
            <person name="Sugita C."/>
            <person name="Ogata K."/>
            <person name="Shikata M."/>
            <person name="Jikuya H."/>
            <person name="Takano J."/>
            <person name="Furumichi M."/>
            <person name="Kanehisa M."/>
            <person name="Omata T."/>
            <person name="Sugiura M."/>
            <person name="Sugita M."/>
        </authorList>
    </citation>
    <scope>NUCLEOTIDE SEQUENCE [LARGE SCALE GENOMIC DNA]</scope>
    <source>
        <strain evidence="5">ATCC 27144 / PCC 6301 / SAUG 1402/1</strain>
    </source>
</reference>
<dbReference type="RefSeq" id="WP_011242714.1">
    <property type="nucleotide sequence ID" value="NC_006576.1"/>
</dbReference>
<dbReference type="Gene3D" id="1.10.3210.10">
    <property type="entry name" value="Hypothetical protein af1432"/>
    <property type="match status" value="1"/>
</dbReference>
<dbReference type="InterPro" id="IPR006675">
    <property type="entry name" value="HDIG_dom"/>
</dbReference>
<dbReference type="eggNOG" id="COG2206">
    <property type="taxonomic scope" value="Bacteria"/>
</dbReference>
<evidence type="ECO:0000259" key="3">
    <source>
        <dbReference type="PROSITE" id="PS51832"/>
    </source>
</evidence>
<dbReference type="PANTHER" id="PTHR43155">
    <property type="entry name" value="CYCLIC DI-GMP PHOSPHODIESTERASE PA4108-RELATED"/>
    <property type="match status" value="1"/>
</dbReference>
<dbReference type="InterPro" id="IPR003018">
    <property type="entry name" value="GAF"/>
</dbReference>
<gene>
    <name evidence="4" type="ordered locus">syc0402_c</name>
</gene>
<dbReference type="InterPro" id="IPR006674">
    <property type="entry name" value="HD_domain"/>
</dbReference>
<dbReference type="GeneID" id="72430005"/>
<proteinExistence type="predicted"/>
<evidence type="ECO:0000313" key="5">
    <source>
        <dbReference type="Proteomes" id="UP000001175"/>
    </source>
</evidence>
<dbReference type="SMART" id="SM00065">
    <property type="entry name" value="GAF"/>
    <property type="match status" value="1"/>
</dbReference>
<dbReference type="InterPro" id="IPR003607">
    <property type="entry name" value="HD/PDEase_dom"/>
</dbReference>
<dbReference type="Gene3D" id="3.30.450.40">
    <property type="match status" value="1"/>
</dbReference>
<dbReference type="NCBIfam" id="TIGR00277">
    <property type="entry name" value="HDIG"/>
    <property type="match status" value="1"/>
</dbReference>
<dbReference type="AlphaFoldDB" id="A0A0H3K600"/>
<dbReference type="SMART" id="SM00471">
    <property type="entry name" value="HDc"/>
    <property type="match status" value="1"/>
</dbReference>
<dbReference type="InterPro" id="IPR037522">
    <property type="entry name" value="HD_GYP_dom"/>
</dbReference>
<feature type="region of interest" description="Disordered" evidence="1">
    <location>
        <begin position="382"/>
        <end position="405"/>
    </location>
</feature>
<evidence type="ECO:0000256" key="1">
    <source>
        <dbReference type="SAM" id="MobiDB-lite"/>
    </source>
</evidence>